<dbReference type="Proteomes" id="UP000070093">
    <property type="component" value="Unassembled WGS sequence"/>
</dbReference>
<evidence type="ECO:0000313" key="2">
    <source>
        <dbReference type="Proteomes" id="UP000070093"/>
    </source>
</evidence>
<gene>
    <name evidence="1" type="ORF">HMPREF3202_01914</name>
</gene>
<proteinExistence type="predicted"/>
<accession>A0A137SS33</accession>
<reference evidence="1 2" key="1">
    <citation type="submission" date="2016-02" db="EMBL/GenBank/DDBJ databases">
        <authorList>
            <person name="Wen L."/>
            <person name="He K."/>
            <person name="Yang H."/>
        </authorList>
    </citation>
    <scope>NUCLEOTIDE SEQUENCE [LARGE SCALE GENOMIC DNA]</scope>
    <source>
        <strain evidence="1 2">GED7880</strain>
    </source>
</reference>
<dbReference type="STRING" id="28125.HMPREF3202_01914"/>
<sequence length="171" mass="19811">MWYKLDIIKLGFQLLPPILRSKVLVALLKAMLRGIRDLYNRFYSYRSHVLNRLNITAGVQYIEKILNDAFFLSEHQIYIVSADQRVQTVLHFKSEGLTPVYVSGNPPLYVRAYDDVPKQPSFIVYVPSFLCTSIDAAEDKYGGQNLTTILNLLNHYKPAGRAFRIEIYEYE</sequence>
<name>A0A137SS33_9BACT</name>
<dbReference type="AlphaFoldDB" id="A0A137SS33"/>
<comment type="caution">
    <text evidence="1">The sequence shown here is derived from an EMBL/GenBank/DDBJ whole genome shotgun (WGS) entry which is preliminary data.</text>
</comment>
<dbReference type="EMBL" id="LTAG01000111">
    <property type="protein sequence ID" value="KXO15234.1"/>
    <property type="molecule type" value="Genomic_DNA"/>
</dbReference>
<organism evidence="1 2">
    <name type="scientific">Prevotella bivia</name>
    <dbReference type="NCBI Taxonomy" id="28125"/>
    <lineage>
        <taxon>Bacteria</taxon>
        <taxon>Pseudomonadati</taxon>
        <taxon>Bacteroidota</taxon>
        <taxon>Bacteroidia</taxon>
        <taxon>Bacteroidales</taxon>
        <taxon>Prevotellaceae</taxon>
        <taxon>Prevotella</taxon>
    </lineage>
</organism>
<dbReference type="PATRIC" id="fig|28125.4.peg.1907"/>
<protein>
    <submittedName>
        <fullName evidence="1">Uncharacterized protein</fullName>
    </submittedName>
</protein>
<evidence type="ECO:0000313" key="1">
    <source>
        <dbReference type="EMBL" id="KXO15234.1"/>
    </source>
</evidence>
<dbReference type="RefSeq" id="WP_061315374.1">
    <property type="nucleotide sequence ID" value="NZ_KQ965707.1"/>
</dbReference>